<sequence length="122" mass="14622">MHVHNQHFSFIFNSYIKALPKHAEVLKELRKNYAFSLAFLKWGTILIAFFNHSYQQQLSTCFPKRKKSDHRKASLMEKYYCVTEELLVLIYFKTLMLQSMKQTNLSPIVFRDRWPQVTLVTM</sequence>
<reference evidence="1" key="1">
    <citation type="submission" date="2017-07" db="EMBL/GenBank/DDBJ databases">
        <authorList>
            <person name="Mikheyev A."/>
            <person name="Grau M."/>
        </authorList>
    </citation>
    <scope>NUCLEOTIDE SEQUENCE</scope>
    <source>
        <tissue evidence="1">Venom_gland</tissue>
    </source>
</reference>
<dbReference type="AlphaFoldDB" id="A0A2D4PE81"/>
<dbReference type="EMBL" id="IACN01059309">
    <property type="protein sequence ID" value="LAB56335.1"/>
    <property type="molecule type" value="Transcribed_RNA"/>
</dbReference>
<accession>A0A2D4PE81</accession>
<reference evidence="1" key="2">
    <citation type="submission" date="2017-11" db="EMBL/GenBank/DDBJ databases">
        <title>Coralsnake Venomics: Analyses of Venom Gland Transcriptomes and Proteomes of Six Brazilian Taxa.</title>
        <authorList>
            <person name="Aird S.D."/>
            <person name="Jorge da Silva N."/>
            <person name="Qiu L."/>
            <person name="Villar-Briones A."/>
            <person name="Aparecida-Saddi V."/>
            <person name="Campos-Telles M.P."/>
            <person name="Grau M."/>
            <person name="Mikheyev A.S."/>
        </authorList>
    </citation>
    <scope>NUCLEOTIDE SEQUENCE</scope>
    <source>
        <tissue evidence="1">Venom_gland</tissue>
    </source>
</reference>
<evidence type="ECO:0000313" key="1">
    <source>
        <dbReference type="EMBL" id="LAB56335.1"/>
    </source>
</evidence>
<organism evidence="1">
    <name type="scientific">Micrurus surinamensis</name>
    <name type="common">Surinam coral snake</name>
    <dbReference type="NCBI Taxonomy" id="129470"/>
    <lineage>
        <taxon>Eukaryota</taxon>
        <taxon>Metazoa</taxon>
        <taxon>Chordata</taxon>
        <taxon>Craniata</taxon>
        <taxon>Vertebrata</taxon>
        <taxon>Euteleostomi</taxon>
        <taxon>Lepidosauria</taxon>
        <taxon>Squamata</taxon>
        <taxon>Bifurcata</taxon>
        <taxon>Unidentata</taxon>
        <taxon>Episquamata</taxon>
        <taxon>Toxicofera</taxon>
        <taxon>Serpentes</taxon>
        <taxon>Colubroidea</taxon>
        <taxon>Elapidae</taxon>
        <taxon>Elapinae</taxon>
        <taxon>Micrurus</taxon>
    </lineage>
</organism>
<proteinExistence type="predicted"/>
<dbReference type="EMBL" id="IACN01059308">
    <property type="protein sequence ID" value="LAB56333.1"/>
    <property type="molecule type" value="Transcribed_RNA"/>
</dbReference>
<name>A0A2D4PE81_MICSU</name>
<protein>
    <submittedName>
        <fullName evidence="1">Uncharacterized protein</fullName>
    </submittedName>
</protein>